<feature type="transmembrane region" description="Helical" evidence="13">
    <location>
        <begin position="229"/>
        <end position="254"/>
    </location>
</feature>
<dbReference type="PANTHER" id="PTHR40659:SF1">
    <property type="entry name" value="NICKEL_COBALT EFFLUX SYSTEM RCNA"/>
    <property type="match status" value="1"/>
</dbReference>
<evidence type="ECO:0000313" key="16">
    <source>
        <dbReference type="Proteomes" id="UP000253370"/>
    </source>
</evidence>
<keyword evidence="7 13" id="KW-0812">Transmembrane</keyword>
<dbReference type="InterPro" id="IPR011541">
    <property type="entry name" value="Ni/Co_transpt_high_affinity"/>
</dbReference>
<keyword evidence="10" id="KW-0921">Nickel transport</keyword>
<feature type="transmembrane region" description="Helical" evidence="13">
    <location>
        <begin position="202"/>
        <end position="223"/>
    </location>
</feature>
<dbReference type="OrthoDB" id="9812956at2"/>
<keyword evidence="12" id="KW-0170">Cobalt</keyword>
<evidence type="ECO:0000256" key="4">
    <source>
        <dbReference type="ARBA" id="ARBA00022448"/>
    </source>
</evidence>
<keyword evidence="9" id="KW-0406">Ion transport</keyword>
<name>A0A365UBY8_9RHOB</name>
<feature type="region of interest" description="Disordered" evidence="14">
    <location>
        <begin position="170"/>
        <end position="189"/>
    </location>
</feature>
<keyword evidence="5" id="KW-1003">Cell membrane</keyword>
<keyword evidence="3" id="KW-0171">Cobalt transport</keyword>
<evidence type="ECO:0000256" key="13">
    <source>
        <dbReference type="RuleBase" id="RU362101"/>
    </source>
</evidence>
<evidence type="ECO:0000256" key="12">
    <source>
        <dbReference type="ARBA" id="ARBA00023285"/>
    </source>
</evidence>
<dbReference type="Pfam" id="PF03824">
    <property type="entry name" value="NicO"/>
    <property type="match status" value="1"/>
</dbReference>
<dbReference type="InterPro" id="IPR051224">
    <property type="entry name" value="NiCoT_RcnA"/>
</dbReference>
<evidence type="ECO:0000256" key="9">
    <source>
        <dbReference type="ARBA" id="ARBA00023065"/>
    </source>
</evidence>
<proteinExistence type="inferred from homology"/>
<accession>A0A365UBY8</accession>
<evidence type="ECO:0000256" key="10">
    <source>
        <dbReference type="ARBA" id="ARBA00023112"/>
    </source>
</evidence>
<evidence type="ECO:0000256" key="7">
    <source>
        <dbReference type="ARBA" id="ARBA00022692"/>
    </source>
</evidence>
<comment type="similarity">
    <text evidence="13">Belongs to the NiCoT transporter (TC 2.A.52) family.</text>
</comment>
<dbReference type="GO" id="GO:0005886">
    <property type="term" value="C:plasma membrane"/>
    <property type="evidence" value="ECO:0007669"/>
    <property type="project" value="UniProtKB-SubCell"/>
</dbReference>
<evidence type="ECO:0000256" key="1">
    <source>
        <dbReference type="ARBA" id="ARBA00002510"/>
    </source>
</evidence>
<dbReference type="AlphaFoldDB" id="A0A365UBY8"/>
<keyword evidence="6" id="KW-0533">Nickel</keyword>
<dbReference type="RefSeq" id="WP_113288213.1">
    <property type="nucleotide sequence ID" value="NZ_QNTQ01000004.1"/>
</dbReference>
<dbReference type="GO" id="GO:0046583">
    <property type="term" value="F:monoatomic cation efflux transmembrane transporter activity"/>
    <property type="evidence" value="ECO:0007669"/>
    <property type="project" value="TreeGrafter"/>
</dbReference>
<dbReference type="PANTHER" id="PTHR40659">
    <property type="entry name" value="NICKEL/COBALT EFFLUX SYSTEM RCNA"/>
    <property type="match status" value="1"/>
</dbReference>
<feature type="transmembrane region" description="Helical" evidence="13">
    <location>
        <begin position="95"/>
        <end position="117"/>
    </location>
</feature>
<evidence type="ECO:0000256" key="14">
    <source>
        <dbReference type="SAM" id="MobiDB-lite"/>
    </source>
</evidence>
<reference evidence="15 16" key="1">
    <citation type="submission" date="2018-07" db="EMBL/GenBank/DDBJ databases">
        <title>Rhodosalinus sp. strain E84T genomic sequence and assembly.</title>
        <authorList>
            <person name="Liu Z.-W."/>
            <person name="Lu D.-C."/>
        </authorList>
    </citation>
    <scope>NUCLEOTIDE SEQUENCE [LARGE SCALE GENOMIC DNA]</scope>
    <source>
        <strain evidence="15 16">E84</strain>
    </source>
</reference>
<evidence type="ECO:0000256" key="6">
    <source>
        <dbReference type="ARBA" id="ARBA00022596"/>
    </source>
</evidence>
<evidence type="ECO:0000256" key="8">
    <source>
        <dbReference type="ARBA" id="ARBA00022989"/>
    </source>
</evidence>
<keyword evidence="16" id="KW-1185">Reference proteome</keyword>
<protein>
    <recommendedName>
        <fullName evidence="13">Nickel/cobalt efflux system</fullName>
    </recommendedName>
</protein>
<evidence type="ECO:0000256" key="11">
    <source>
        <dbReference type="ARBA" id="ARBA00023136"/>
    </source>
</evidence>
<dbReference type="EMBL" id="QNTQ01000004">
    <property type="protein sequence ID" value="RBI86663.1"/>
    <property type="molecule type" value="Genomic_DNA"/>
</dbReference>
<evidence type="ECO:0000313" key="15">
    <source>
        <dbReference type="EMBL" id="RBI86663.1"/>
    </source>
</evidence>
<comment type="subcellular location">
    <subcellularLocation>
        <location evidence="2 13">Cell membrane</location>
        <topology evidence="2 13">Multi-pass membrane protein</topology>
    </subcellularLocation>
</comment>
<evidence type="ECO:0000256" key="5">
    <source>
        <dbReference type="ARBA" id="ARBA00022475"/>
    </source>
</evidence>
<gene>
    <name evidence="15" type="ORF">DRV85_04325</name>
</gene>
<keyword evidence="4 13" id="KW-0813">Transport</keyword>
<comment type="function">
    <text evidence="1">Efflux system for nickel and cobalt.</text>
</comment>
<dbReference type="GO" id="GO:0006824">
    <property type="term" value="P:cobalt ion transport"/>
    <property type="evidence" value="ECO:0007669"/>
    <property type="project" value="UniProtKB-KW"/>
</dbReference>
<keyword evidence="8 13" id="KW-1133">Transmembrane helix</keyword>
<organism evidence="15 16">
    <name type="scientific">Rhodosalinus halophilus</name>
    <dbReference type="NCBI Taxonomy" id="2259333"/>
    <lineage>
        <taxon>Bacteria</taxon>
        <taxon>Pseudomonadati</taxon>
        <taxon>Pseudomonadota</taxon>
        <taxon>Alphaproteobacteria</taxon>
        <taxon>Rhodobacterales</taxon>
        <taxon>Paracoccaceae</taxon>
        <taxon>Rhodosalinus</taxon>
    </lineage>
</organism>
<dbReference type="Proteomes" id="UP000253370">
    <property type="component" value="Unassembled WGS sequence"/>
</dbReference>
<comment type="caution">
    <text evidence="15">The sequence shown here is derived from an EMBL/GenBank/DDBJ whole genome shotgun (WGS) entry which is preliminary data.</text>
</comment>
<dbReference type="GO" id="GO:0010045">
    <property type="term" value="P:response to nickel cation"/>
    <property type="evidence" value="ECO:0007669"/>
    <property type="project" value="TreeGrafter"/>
</dbReference>
<dbReference type="GO" id="GO:0015099">
    <property type="term" value="F:nickel cation transmembrane transporter activity"/>
    <property type="evidence" value="ECO:0007669"/>
    <property type="project" value="UniProtKB-UniRule"/>
</dbReference>
<evidence type="ECO:0000256" key="3">
    <source>
        <dbReference type="ARBA" id="ARBA00022426"/>
    </source>
</evidence>
<sequence>MRTLLLIGLAVVAALAAWLWLLGGAEDVARRAAEGQQAAQQAMAGALRSLRAGEPGALAALWGVCFAYGFFHAAGPGHGKLLIGGYGAGTRVPALRLSGLAVASSLAQGASAVALVYGGVWAFGLTRVQLTDAAEAWLAPLSYAAVGAIGAWLVLRGARKLWRRRPAPALASGHTHDHDACCGHSHGPTPEEAARVTGWRDAAALIGAVALRPCTGALFLLVLTWRMDLVWQGIAGVAAMALGTASVTVAVALVSVTAREGALAQLSESRTLARALPLLEVSAGALIAALSWQMALRLI</sequence>
<keyword evidence="11 13" id="KW-0472">Membrane</keyword>
<evidence type="ECO:0000256" key="2">
    <source>
        <dbReference type="ARBA" id="ARBA00004651"/>
    </source>
</evidence>
<feature type="transmembrane region" description="Helical" evidence="13">
    <location>
        <begin position="137"/>
        <end position="155"/>
    </location>
</feature>
<feature type="transmembrane region" description="Helical" evidence="13">
    <location>
        <begin position="56"/>
        <end position="74"/>
    </location>
</feature>
<dbReference type="GO" id="GO:0032025">
    <property type="term" value="P:response to cobalt ion"/>
    <property type="evidence" value="ECO:0007669"/>
    <property type="project" value="TreeGrafter"/>
</dbReference>